<dbReference type="HOGENOM" id="CLU_2613684_0_0_2"/>
<dbReference type="EMBL" id="CP009518">
    <property type="protein sequence ID" value="AKB84442.1"/>
    <property type="molecule type" value="Genomic_DNA"/>
</dbReference>
<dbReference type="AlphaFoldDB" id="A0A0E3SQV7"/>
<dbReference type="STRING" id="1434104.MCMEM_0389"/>
<dbReference type="KEGG" id="mmet:MCMEM_0389"/>
<organism evidence="1 2">
    <name type="scientific">Methanococcoides methylutens MM1</name>
    <dbReference type="NCBI Taxonomy" id="1434104"/>
    <lineage>
        <taxon>Archaea</taxon>
        <taxon>Methanobacteriati</taxon>
        <taxon>Methanobacteriota</taxon>
        <taxon>Stenosarchaea group</taxon>
        <taxon>Methanomicrobia</taxon>
        <taxon>Methanosarcinales</taxon>
        <taxon>Methanosarcinaceae</taxon>
        <taxon>Methanococcoides</taxon>
    </lineage>
</organism>
<protein>
    <submittedName>
        <fullName evidence="1">Uncharacterized protein</fullName>
    </submittedName>
</protein>
<evidence type="ECO:0000313" key="1">
    <source>
        <dbReference type="EMBL" id="AKB84442.1"/>
    </source>
</evidence>
<name>A0A0E3SQV7_METMT</name>
<sequence length="78" mass="8658">MGDEEFAFSVAIRDLNIVKGLSLRCDCTNEVEINGMLDIGEITLIEGTVLRISGKFGEIDLSITRSKLERILKEGENK</sequence>
<gene>
    <name evidence="1" type="ORF">MCMEM_0389</name>
</gene>
<reference evidence="1 2" key="1">
    <citation type="submission" date="2014-07" db="EMBL/GenBank/DDBJ databases">
        <title>Methanogenic archaea and the global carbon cycle.</title>
        <authorList>
            <person name="Henriksen J.R."/>
            <person name="Luke J."/>
            <person name="Reinhart S."/>
            <person name="Benedict M.N."/>
            <person name="Youngblut N.D."/>
            <person name="Metcalf M.E."/>
            <person name="Whitaker R.J."/>
            <person name="Metcalf W.W."/>
        </authorList>
    </citation>
    <scope>NUCLEOTIDE SEQUENCE [LARGE SCALE GENOMIC DNA]</scope>
    <source>
        <strain evidence="1 2">MM1</strain>
    </source>
</reference>
<evidence type="ECO:0000313" key="2">
    <source>
        <dbReference type="Proteomes" id="UP000033048"/>
    </source>
</evidence>
<accession>A0A0E3SQV7</accession>
<dbReference type="Proteomes" id="UP000033048">
    <property type="component" value="Chromosome"/>
</dbReference>
<keyword evidence="2" id="KW-1185">Reference proteome</keyword>
<proteinExistence type="predicted"/>